<dbReference type="InterPro" id="IPR051678">
    <property type="entry name" value="AGP_Transferase"/>
</dbReference>
<reference evidence="3 5" key="2">
    <citation type="journal article" date="2018" name="Elife">
        <title>Functional genomics of lipid metabolism in the oleaginous yeast Rhodosporidium toruloides.</title>
        <authorList>
            <person name="Coradetti S.T."/>
            <person name="Pinel D."/>
            <person name="Geiselman G."/>
            <person name="Ito M."/>
            <person name="Mondo S."/>
            <person name="Reilly M.C."/>
            <person name="Cheng Y.F."/>
            <person name="Bauer S."/>
            <person name="Grigoriev I."/>
            <person name="Gladden J.M."/>
            <person name="Simmons B.A."/>
            <person name="Brem R."/>
            <person name="Arkin A.P."/>
            <person name="Skerker J.M."/>
        </authorList>
    </citation>
    <scope>NUCLEOTIDE SEQUENCE [LARGE SCALE GENOMIC DNA]</scope>
    <source>
        <strain evidence="3 5">NBRC 0880</strain>
    </source>
</reference>
<reference evidence="2 4" key="1">
    <citation type="submission" date="2015-07" db="EMBL/GenBank/DDBJ databases">
        <authorList>
            <person name="Cajimat M.N.B."/>
            <person name="Milazzo M.L."/>
            <person name="Fulhorst C.F."/>
        </authorList>
    </citation>
    <scope>NUCLEOTIDE SEQUENCE [LARGE SCALE GENOMIC DNA]</scope>
    <source>
        <strain evidence="2">Single colony</strain>
    </source>
</reference>
<evidence type="ECO:0000313" key="5">
    <source>
        <dbReference type="Proteomes" id="UP000239560"/>
    </source>
</evidence>
<dbReference type="InterPro" id="IPR002575">
    <property type="entry name" value="Aminoglycoside_PTrfase"/>
</dbReference>
<feature type="domain" description="Aminoglycoside phosphotransferase" evidence="1">
    <location>
        <begin position="141"/>
        <end position="358"/>
    </location>
</feature>
<proteinExistence type="predicted"/>
<dbReference type="AlphaFoldDB" id="A0A0K3CG36"/>
<dbReference type="GO" id="GO:0016301">
    <property type="term" value="F:kinase activity"/>
    <property type="evidence" value="ECO:0007669"/>
    <property type="project" value="UniProtKB-KW"/>
</dbReference>
<dbReference type="PANTHER" id="PTHR21310">
    <property type="entry name" value="AMINOGLYCOSIDE PHOSPHOTRANSFERASE-RELATED-RELATED"/>
    <property type="match status" value="1"/>
</dbReference>
<dbReference type="Pfam" id="PF01636">
    <property type="entry name" value="APH"/>
    <property type="match status" value="1"/>
</dbReference>
<protein>
    <submittedName>
        <fullName evidence="3">Protein kinase-like domain-containing protein</fullName>
    </submittedName>
</protein>
<evidence type="ECO:0000313" key="4">
    <source>
        <dbReference type="Proteomes" id="UP000199069"/>
    </source>
</evidence>
<keyword evidence="4" id="KW-1185">Reference proteome</keyword>
<keyword evidence="3" id="KW-0808">Transferase</keyword>
<dbReference type="PANTHER" id="PTHR21310:SF58">
    <property type="entry name" value="AMINOGLYCOSIDE PHOSPHOTRANSFERASE DOMAIN-CONTAINING PROTEIN"/>
    <property type="match status" value="1"/>
</dbReference>
<accession>A0A0K3CG36</accession>
<keyword evidence="3" id="KW-0418">Kinase</keyword>
<dbReference type="OrthoDB" id="5404599at2759"/>
<name>A0A0K3CG36_RHOTO</name>
<dbReference type="Proteomes" id="UP000239560">
    <property type="component" value="Unassembled WGS sequence"/>
</dbReference>
<dbReference type="SUPFAM" id="SSF56112">
    <property type="entry name" value="Protein kinase-like (PK-like)"/>
    <property type="match status" value="1"/>
</dbReference>
<dbReference type="EMBL" id="LCTV02000006">
    <property type="protein sequence ID" value="PRQ74418.1"/>
    <property type="molecule type" value="Genomic_DNA"/>
</dbReference>
<evidence type="ECO:0000259" key="1">
    <source>
        <dbReference type="Pfam" id="PF01636"/>
    </source>
</evidence>
<sequence length="410" mass="45514">MLAWQLHGSDASPAFSALLAFCVRSGLPSLNSPPVPTDHCRPASPTAFGAPYLATLFSETAPSQLHLKLLLPLFLLMPTHTLFLSIATLLNLLLGPLPRLPVFCEVVNCQRSFGLFPVDLDPGEQNPNVEKTVLICSYFFESRVYRQTYTTGVSRVIKTGTQVSAEEGEITEWVRMHTTVPVPKVLHVSADDARACVEFEYVEGSEELEKAWPSLDVAAKETIGNELVEVLKVMQEAPHPANGLIASYQRERGAALHSFHRPEWPPYTPTLSIPDFFDWARQCAIASGMSPEKWDSDIAPHIRLDTHIVLTHGDLFPRNILVRDGHLAAIIDWELAGWWPEEVEAAKVLRGLLGRPASMDGVDNEVAACWFIADCIDRARAGEEEEAVAEQSRRREWVKFLLSPHAAQVV</sequence>
<gene>
    <name evidence="2" type="primary">FGENESH: predicted gene_6.263</name>
    <name evidence="3" type="ORF">AAT19DRAFT_14771</name>
    <name evidence="2" type="ORF">BN2166_0033410</name>
</gene>
<dbReference type="CDD" id="cd05120">
    <property type="entry name" value="APH_ChoK_like"/>
    <property type="match status" value="1"/>
</dbReference>
<evidence type="ECO:0000313" key="3">
    <source>
        <dbReference type="EMBL" id="PRQ74418.1"/>
    </source>
</evidence>
<evidence type="ECO:0000313" key="2">
    <source>
        <dbReference type="EMBL" id="CTR07480.1"/>
    </source>
</evidence>
<dbReference type="Gene3D" id="3.90.1200.10">
    <property type="match status" value="1"/>
</dbReference>
<dbReference type="Proteomes" id="UP000199069">
    <property type="component" value="Unassembled WGS sequence"/>
</dbReference>
<dbReference type="EMBL" id="CWKI01000006">
    <property type="protein sequence ID" value="CTR07480.1"/>
    <property type="molecule type" value="Genomic_DNA"/>
</dbReference>
<dbReference type="InterPro" id="IPR011009">
    <property type="entry name" value="Kinase-like_dom_sf"/>
</dbReference>
<organism evidence="2 4">
    <name type="scientific">Rhodotorula toruloides</name>
    <name type="common">Yeast</name>
    <name type="synonym">Rhodosporidium toruloides</name>
    <dbReference type="NCBI Taxonomy" id="5286"/>
    <lineage>
        <taxon>Eukaryota</taxon>
        <taxon>Fungi</taxon>
        <taxon>Dikarya</taxon>
        <taxon>Basidiomycota</taxon>
        <taxon>Pucciniomycotina</taxon>
        <taxon>Microbotryomycetes</taxon>
        <taxon>Sporidiobolales</taxon>
        <taxon>Sporidiobolaceae</taxon>
        <taxon>Rhodotorula</taxon>
    </lineage>
</organism>